<reference evidence="5" key="1">
    <citation type="submission" date="2020-04" db="EMBL/GenBank/DDBJ databases">
        <title>Hybrid Assembly of Korean Phytophthora infestans isolates.</title>
        <authorList>
            <person name="Prokchorchik M."/>
            <person name="Lee Y."/>
            <person name="Seo J."/>
            <person name="Cho J.-H."/>
            <person name="Park Y.-E."/>
            <person name="Jang D.-C."/>
            <person name="Im J.-S."/>
            <person name="Choi J.-G."/>
            <person name="Park H.-J."/>
            <person name="Lee G.-B."/>
            <person name="Lee Y.-G."/>
            <person name="Hong S.-Y."/>
            <person name="Cho K."/>
            <person name="Sohn K.H."/>
        </authorList>
    </citation>
    <scope>NUCLEOTIDE SEQUENCE</scope>
    <source>
        <strain evidence="5">KR_1_A1</strain>
    </source>
</reference>
<comment type="caution">
    <text evidence="5">The sequence shown here is derived from an EMBL/GenBank/DDBJ whole genome shotgun (WGS) entry which is preliminary data.</text>
</comment>
<protein>
    <submittedName>
        <fullName evidence="5">DDE superfamily endonuclease</fullName>
    </submittedName>
</protein>
<keyword evidence="5" id="KW-0378">Hydrolase</keyword>
<dbReference type="AlphaFoldDB" id="A0A833WA09"/>
<proteinExistence type="predicted"/>
<feature type="transmembrane region" description="Helical" evidence="3">
    <location>
        <begin position="60"/>
        <end position="84"/>
    </location>
</feature>
<feature type="domain" description="DDE Tnp4" evidence="4">
    <location>
        <begin position="13"/>
        <end position="69"/>
    </location>
</feature>
<dbReference type="InterPro" id="IPR027806">
    <property type="entry name" value="HARBI1_dom"/>
</dbReference>
<comment type="cofactor">
    <cofactor evidence="1">
        <name>a divalent metal cation</name>
        <dbReference type="ChEBI" id="CHEBI:60240"/>
    </cofactor>
</comment>
<gene>
    <name evidence="5" type="ORF">GN244_ATG13654</name>
</gene>
<evidence type="ECO:0000256" key="1">
    <source>
        <dbReference type="ARBA" id="ARBA00001968"/>
    </source>
</evidence>
<dbReference type="Pfam" id="PF13359">
    <property type="entry name" value="DDE_Tnp_4"/>
    <property type="match status" value="1"/>
</dbReference>
<organism evidence="5 6">
    <name type="scientific">Phytophthora infestans</name>
    <name type="common">Potato late blight agent</name>
    <name type="synonym">Botrytis infestans</name>
    <dbReference type="NCBI Taxonomy" id="4787"/>
    <lineage>
        <taxon>Eukaryota</taxon>
        <taxon>Sar</taxon>
        <taxon>Stramenopiles</taxon>
        <taxon>Oomycota</taxon>
        <taxon>Peronosporomycetes</taxon>
        <taxon>Peronosporales</taxon>
        <taxon>Peronosporaceae</taxon>
        <taxon>Phytophthora</taxon>
    </lineage>
</organism>
<evidence type="ECO:0000259" key="4">
    <source>
        <dbReference type="Pfam" id="PF13359"/>
    </source>
</evidence>
<accession>A0A833WA09</accession>
<keyword evidence="6" id="KW-1185">Reference proteome</keyword>
<evidence type="ECO:0000256" key="3">
    <source>
        <dbReference type="SAM" id="Phobius"/>
    </source>
</evidence>
<keyword evidence="3" id="KW-0472">Membrane</keyword>
<keyword evidence="5" id="KW-0255">Endonuclease</keyword>
<keyword evidence="3" id="KW-0812">Transmembrane</keyword>
<name>A0A833WA09_PHYIN</name>
<keyword evidence="5" id="KW-0540">Nuclease</keyword>
<keyword evidence="2" id="KW-0479">Metal-binding</keyword>
<dbReference type="GO" id="GO:0004519">
    <property type="term" value="F:endonuclease activity"/>
    <property type="evidence" value="ECO:0007669"/>
    <property type="project" value="UniProtKB-KW"/>
</dbReference>
<keyword evidence="3" id="KW-1133">Transmembrane helix</keyword>
<evidence type="ECO:0000313" key="5">
    <source>
        <dbReference type="EMBL" id="KAF4034447.1"/>
    </source>
</evidence>
<dbReference type="Proteomes" id="UP000602510">
    <property type="component" value="Unassembled WGS sequence"/>
</dbReference>
<dbReference type="EMBL" id="WSZM01000367">
    <property type="protein sequence ID" value="KAF4034447.1"/>
    <property type="molecule type" value="Genomic_DNA"/>
</dbReference>
<dbReference type="GO" id="GO:0046872">
    <property type="term" value="F:metal ion binding"/>
    <property type="evidence" value="ECO:0007669"/>
    <property type="project" value="UniProtKB-KW"/>
</dbReference>
<evidence type="ECO:0000256" key="2">
    <source>
        <dbReference type="ARBA" id="ARBA00022723"/>
    </source>
</evidence>
<evidence type="ECO:0000313" key="6">
    <source>
        <dbReference type="Proteomes" id="UP000602510"/>
    </source>
</evidence>
<sequence length="163" mass="18726">MTPYPETFDGAFRDTNTRSFNFAHSSTRMVVERAFGVAKERFRVLKMCIDVDDMGRSVDIIATSIVLHNILIALGLILTCLLYLMSAEKIKISEAVEDRRKRIYNRLHSRTRIVVECAFKRSALGQVKAEVIIANLKVWHNLLVLVGDYFEVEDLDLLAYEDR</sequence>